<gene>
    <name evidence="1" type="ORF">BBM1114_10485</name>
</gene>
<accession>A0A0L7CSQ7</accession>
<dbReference type="Proteomes" id="UP000036802">
    <property type="component" value="Unassembled WGS sequence"/>
</dbReference>
<protein>
    <submittedName>
        <fullName evidence="1">Uncharacterized protein</fullName>
    </submittedName>
</protein>
<organism evidence="1 2">
    <name type="scientific">Bifidobacterium breve MCC 1114</name>
    <dbReference type="NCBI Taxonomy" id="1365964"/>
    <lineage>
        <taxon>Bacteria</taxon>
        <taxon>Bacillati</taxon>
        <taxon>Actinomycetota</taxon>
        <taxon>Actinomycetes</taxon>
        <taxon>Bifidobacteriales</taxon>
        <taxon>Bifidobacteriaceae</taxon>
        <taxon>Bifidobacterium</taxon>
    </lineage>
</organism>
<name>A0A0L7CSQ7_BIFBR</name>
<dbReference type="EMBL" id="AVQC01000025">
    <property type="protein sequence ID" value="KOA62643.1"/>
    <property type="molecule type" value="Genomic_DNA"/>
</dbReference>
<sequence>MVIIITLDDQLAEIRDRFGEREGAGFAAGALP</sequence>
<reference evidence="1 2" key="1">
    <citation type="journal article" date="2015" name="Int J Genomics">
        <title>Comparative Genomics Revealed Genetic Diversity and Species/Strain-Level Differences in Carbohydrate Metabolism of Three Probiotic Bifidobacterial Species.</title>
        <authorList>
            <person name="Odamaki T."/>
            <person name="Horigome A."/>
            <person name="Sugahara H."/>
            <person name="Hashikura N."/>
            <person name="Minami J."/>
            <person name="Xiao J.Z."/>
            <person name="Abe F."/>
        </authorList>
    </citation>
    <scope>NUCLEOTIDE SEQUENCE [LARGE SCALE GENOMIC DNA]</scope>
    <source>
        <strain evidence="1 2">MCC 1114</strain>
    </source>
</reference>
<dbReference type="PATRIC" id="fig|1365964.3.peg.2124"/>
<evidence type="ECO:0000313" key="2">
    <source>
        <dbReference type="Proteomes" id="UP000036802"/>
    </source>
</evidence>
<dbReference type="AlphaFoldDB" id="A0A0L7CSQ7"/>
<comment type="caution">
    <text evidence="1">The sequence shown here is derived from an EMBL/GenBank/DDBJ whole genome shotgun (WGS) entry which is preliminary data.</text>
</comment>
<proteinExistence type="predicted"/>
<evidence type="ECO:0000313" key="1">
    <source>
        <dbReference type="EMBL" id="KOA62643.1"/>
    </source>
</evidence>